<keyword evidence="1" id="KW-0472">Membrane</keyword>
<dbReference type="RefSeq" id="WP_176399230.1">
    <property type="nucleotide sequence ID" value="NZ_CP088285.1"/>
</dbReference>
<dbReference type="AlphaFoldDB" id="A0A973VWY5"/>
<evidence type="ECO:0000256" key="1">
    <source>
        <dbReference type="SAM" id="Phobius"/>
    </source>
</evidence>
<feature type="transmembrane region" description="Helical" evidence="1">
    <location>
        <begin position="88"/>
        <end position="118"/>
    </location>
</feature>
<gene>
    <name evidence="2" type="ORF">HAP48_007365</name>
</gene>
<evidence type="ECO:0000313" key="2">
    <source>
        <dbReference type="EMBL" id="NVI42895.1"/>
    </source>
</evidence>
<sequence length="152" mass="16578">MIAEAQRLTALKREKIELVVAATARSSEAIDLDAIDHMHDNPVTDDDCEVIAFDRHRLAQRLPLRMPNLGAVILPFVPDQRGVTSIQYSILCAGIALAIVSSLGGTLGAAFQSISAYLGGGGRWRAKRSFDRRRPSSLRRFVPASFNTSKST</sequence>
<organism evidence="2">
    <name type="scientific">Bradyrhizobium septentrionale</name>
    <dbReference type="NCBI Taxonomy" id="1404411"/>
    <lineage>
        <taxon>Bacteria</taxon>
        <taxon>Pseudomonadati</taxon>
        <taxon>Pseudomonadota</taxon>
        <taxon>Alphaproteobacteria</taxon>
        <taxon>Hyphomicrobiales</taxon>
        <taxon>Nitrobacteraceae</taxon>
        <taxon>Bradyrhizobium</taxon>
    </lineage>
</organism>
<comment type="caution">
    <text evidence="2">The sequence shown here is derived from an EMBL/GenBank/DDBJ whole genome shotgun (WGS) entry which is preliminary data.</text>
</comment>
<name>A0A973VWY5_9BRAD</name>
<reference evidence="2" key="1">
    <citation type="submission" date="2020-06" db="EMBL/GenBank/DDBJ databases">
        <title>Whole Genome Sequence of Bradyrhizobium sp. Strain 1S1.</title>
        <authorList>
            <person name="Bromfield E.S.P."/>
            <person name="Cloutier S."/>
        </authorList>
    </citation>
    <scope>NUCLEOTIDE SEQUENCE [LARGE SCALE GENOMIC DNA]</scope>
    <source>
        <strain evidence="2">1S1</strain>
    </source>
</reference>
<keyword evidence="1" id="KW-1133">Transmembrane helix</keyword>
<dbReference type="EMBL" id="JAAOLE020000001">
    <property type="protein sequence ID" value="NVI42895.1"/>
    <property type="molecule type" value="Genomic_DNA"/>
</dbReference>
<proteinExistence type="predicted"/>
<accession>A0A973VWY5</accession>
<protein>
    <submittedName>
        <fullName evidence="2">Flp family type IVb pilin</fullName>
    </submittedName>
</protein>
<keyword evidence="1" id="KW-0812">Transmembrane</keyword>